<dbReference type="InterPro" id="IPR000719">
    <property type="entry name" value="Prot_kinase_dom"/>
</dbReference>
<organism evidence="3 4">
    <name type="scientific">Nocardioides aquaticus</name>
    <dbReference type="NCBI Taxonomy" id="160826"/>
    <lineage>
        <taxon>Bacteria</taxon>
        <taxon>Bacillati</taxon>
        <taxon>Actinomycetota</taxon>
        <taxon>Actinomycetes</taxon>
        <taxon>Propionibacteriales</taxon>
        <taxon>Nocardioidaceae</taxon>
        <taxon>Nocardioides</taxon>
    </lineage>
</organism>
<feature type="region of interest" description="Disordered" evidence="1">
    <location>
        <begin position="312"/>
        <end position="446"/>
    </location>
</feature>
<dbReference type="GO" id="GO:0004674">
    <property type="term" value="F:protein serine/threonine kinase activity"/>
    <property type="evidence" value="ECO:0007669"/>
    <property type="project" value="UniProtKB-EC"/>
</dbReference>
<sequence length="446" mass="46495">MTGAFRPGDVLARRYRLVDLLVESGSGRFWRAHDLVLDRHVALHTIAADDARSQALLDAARASTAVADRRLLRVLDAAVDDDVCYVVNEWGSGVSLDILVGGGQVLAPRHAAWVVAQVADSVARAHAAGIGHGRLAPENVLVDRHGQVRVIGLCVDAALHGVPHDRTSTDVTDLAGLLYCALTASWAGASASDVRAAPVEHGHVLRPRRVRAGVPRPLDQLCDLVLHPHLDTRGRLDVTAAGIAERLVEFVGDEAGLTDALVATLPPVRERFPTSLPPVPEIPARPDPPEDEAEADTASVAAVADLPTEAALPAYDADEDTTDGTGAGTDTGRSGGSSGARRARRTPGPPPPRPPDPPSRPLFAPDPLTAPPCAAPGGPPRPLRSGPAGRALVRPPVRPLVRATPPGRPTGPGTPGRATRRTRPARACCRPSRNRCPGAAPSGSAS</sequence>
<name>A0ABX8EP43_9ACTN</name>
<feature type="compositionally biased region" description="Low complexity" evidence="1">
    <location>
        <begin position="425"/>
        <end position="437"/>
    </location>
</feature>
<evidence type="ECO:0000259" key="2">
    <source>
        <dbReference type="PROSITE" id="PS50011"/>
    </source>
</evidence>
<keyword evidence="4" id="KW-1185">Reference proteome</keyword>
<accession>A0ABX8EP43</accession>
<feature type="region of interest" description="Disordered" evidence="1">
    <location>
        <begin position="270"/>
        <end position="298"/>
    </location>
</feature>
<feature type="compositionally biased region" description="Pro residues" evidence="1">
    <location>
        <begin position="275"/>
        <end position="286"/>
    </location>
</feature>
<protein>
    <submittedName>
        <fullName evidence="3">Serine/threonine-protein kinase PrkC</fullName>
        <ecNumber evidence="3">2.7.11.1</ecNumber>
    </submittedName>
</protein>
<dbReference type="SUPFAM" id="SSF56112">
    <property type="entry name" value="Protein kinase-like (PK-like)"/>
    <property type="match status" value="1"/>
</dbReference>
<keyword evidence="3" id="KW-0808">Transferase</keyword>
<dbReference type="SMART" id="SM00220">
    <property type="entry name" value="S_TKc"/>
    <property type="match status" value="1"/>
</dbReference>
<evidence type="ECO:0000256" key="1">
    <source>
        <dbReference type="SAM" id="MobiDB-lite"/>
    </source>
</evidence>
<evidence type="ECO:0000313" key="3">
    <source>
        <dbReference type="EMBL" id="QVT82054.1"/>
    </source>
</evidence>
<reference evidence="3 4" key="1">
    <citation type="submission" date="2021-05" db="EMBL/GenBank/DDBJ databases">
        <title>Complete genome of Nocardioides aquaticus KCTC 9944T isolated from meromictic and hypersaline Ekho Lake, Antarctica.</title>
        <authorList>
            <person name="Hwang K."/>
            <person name="Kim K.M."/>
            <person name="Choe H."/>
        </authorList>
    </citation>
    <scope>NUCLEOTIDE SEQUENCE [LARGE SCALE GENOMIC DNA]</scope>
    <source>
        <strain evidence="3 4">KCTC 9944</strain>
    </source>
</reference>
<dbReference type="PROSITE" id="PS50011">
    <property type="entry name" value="PROTEIN_KINASE_DOM"/>
    <property type="match status" value="1"/>
</dbReference>
<feature type="compositionally biased region" description="Gly residues" evidence="1">
    <location>
        <begin position="325"/>
        <end position="338"/>
    </location>
</feature>
<dbReference type="Gene3D" id="1.10.510.10">
    <property type="entry name" value="Transferase(Phosphotransferase) domain 1"/>
    <property type="match status" value="1"/>
</dbReference>
<dbReference type="RefSeq" id="WP_214057321.1">
    <property type="nucleotide sequence ID" value="NZ_CP075371.1"/>
</dbReference>
<dbReference type="Gene3D" id="3.30.200.20">
    <property type="entry name" value="Phosphorylase Kinase, domain 1"/>
    <property type="match status" value="1"/>
</dbReference>
<gene>
    <name evidence="3" type="primary">prkC_4</name>
    <name evidence="3" type="ORF">ENKNEFLB_04473</name>
</gene>
<dbReference type="Proteomes" id="UP000679307">
    <property type="component" value="Chromosome"/>
</dbReference>
<dbReference type="EMBL" id="CP075371">
    <property type="protein sequence ID" value="QVT82054.1"/>
    <property type="molecule type" value="Genomic_DNA"/>
</dbReference>
<feature type="domain" description="Protein kinase" evidence="2">
    <location>
        <begin position="15"/>
        <end position="290"/>
    </location>
</feature>
<dbReference type="InterPro" id="IPR011009">
    <property type="entry name" value="Kinase-like_dom_sf"/>
</dbReference>
<dbReference type="CDD" id="cd13973">
    <property type="entry name" value="PK_MviN-like"/>
    <property type="match status" value="1"/>
</dbReference>
<dbReference type="EC" id="2.7.11.1" evidence="3"/>
<keyword evidence="3" id="KW-0418">Kinase</keyword>
<evidence type="ECO:0000313" key="4">
    <source>
        <dbReference type="Proteomes" id="UP000679307"/>
    </source>
</evidence>
<feature type="compositionally biased region" description="Pro residues" evidence="1">
    <location>
        <begin position="347"/>
        <end position="360"/>
    </location>
</feature>
<feature type="compositionally biased region" description="Pro residues" evidence="1">
    <location>
        <begin position="368"/>
        <end position="382"/>
    </location>
</feature>
<proteinExistence type="predicted"/>